<accession>A0ABR8YRK6</accession>
<dbReference type="InterPro" id="IPR011990">
    <property type="entry name" value="TPR-like_helical_dom_sf"/>
</dbReference>
<keyword evidence="2" id="KW-1185">Reference proteome</keyword>
<dbReference type="SUPFAM" id="SSF48452">
    <property type="entry name" value="TPR-like"/>
    <property type="match status" value="1"/>
</dbReference>
<gene>
    <name evidence="1" type="ORF">H9637_07395</name>
</gene>
<name>A0ABR8YRK6_9CLOT</name>
<proteinExistence type="predicted"/>
<evidence type="ECO:0000313" key="2">
    <source>
        <dbReference type="Proteomes" id="UP000627166"/>
    </source>
</evidence>
<protein>
    <submittedName>
        <fullName evidence="1">Uncharacterized protein</fullName>
    </submittedName>
</protein>
<organism evidence="1 2">
    <name type="scientific">Clostridium faecium</name>
    <dbReference type="NCBI Taxonomy" id="2762223"/>
    <lineage>
        <taxon>Bacteria</taxon>
        <taxon>Bacillati</taxon>
        <taxon>Bacillota</taxon>
        <taxon>Clostridia</taxon>
        <taxon>Eubacteriales</taxon>
        <taxon>Clostridiaceae</taxon>
        <taxon>Clostridium</taxon>
    </lineage>
</organism>
<evidence type="ECO:0000313" key="1">
    <source>
        <dbReference type="EMBL" id="MBD8046866.1"/>
    </source>
</evidence>
<comment type="caution">
    <text evidence="1">The sequence shown here is derived from an EMBL/GenBank/DDBJ whole genome shotgun (WGS) entry which is preliminary data.</text>
</comment>
<dbReference type="EMBL" id="JACSQB010000052">
    <property type="protein sequence ID" value="MBD8046866.1"/>
    <property type="molecule type" value="Genomic_DNA"/>
</dbReference>
<dbReference type="Proteomes" id="UP000627166">
    <property type="component" value="Unassembled WGS sequence"/>
</dbReference>
<dbReference type="Gene3D" id="1.25.40.10">
    <property type="entry name" value="Tetratricopeptide repeat domain"/>
    <property type="match status" value="1"/>
</dbReference>
<sequence length="210" mass="24679">MIQTQEVFLPINKDEREIFRTIALLSRLNNGNENLRETLKEEYENKPEDIQVKFAYALYNIMLTNPNDVLESKSNVENALEVFEEIIEERPSCWLAQMYRIRILSMLPNSYRDEESIIEDINLLIETQNNSEYQPYFVIPYILLAGLYWSMGEDEEATLVIEDAQKLEKSKIIDIPDFLIIFFEELETKLKNSGDDINSTLITNLKSNFF</sequence>
<dbReference type="RefSeq" id="WP_191739842.1">
    <property type="nucleotide sequence ID" value="NZ_JACSQB010000052.1"/>
</dbReference>
<reference evidence="1 2" key="1">
    <citation type="submission" date="2020-08" db="EMBL/GenBank/DDBJ databases">
        <title>A Genomic Blueprint of the Chicken Gut Microbiome.</title>
        <authorList>
            <person name="Gilroy R."/>
            <person name="Ravi A."/>
            <person name="Getino M."/>
            <person name="Pursley I."/>
            <person name="Horton D.L."/>
            <person name="Alikhan N.-F."/>
            <person name="Baker D."/>
            <person name="Gharbi K."/>
            <person name="Hall N."/>
            <person name="Watson M."/>
            <person name="Adriaenssens E.M."/>
            <person name="Foster-Nyarko E."/>
            <person name="Jarju S."/>
            <person name="Secka A."/>
            <person name="Antonio M."/>
            <person name="Oren A."/>
            <person name="Chaudhuri R."/>
            <person name="La Ragione R.M."/>
            <person name="Hildebrand F."/>
            <person name="Pallen M.J."/>
        </authorList>
    </citation>
    <scope>NUCLEOTIDE SEQUENCE [LARGE SCALE GENOMIC DNA]</scope>
    <source>
        <strain evidence="1 2">N37</strain>
    </source>
</reference>